<evidence type="ECO:0000313" key="9">
    <source>
        <dbReference type="Proteomes" id="UP000095300"/>
    </source>
</evidence>
<dbReference type="Pfam" id="PF23770">
    <property type="entry name" value="Beta-prop_RIG_1st"/>
    <property type="match status" value="1"/>
</dbReference>
<feature type="domain" description="Gem-associated protein 5 first beta-propeller" evidence="5">
    <location>
        <begin position="21"/>
        <end position="548"/>
    </location>
</feature>
<dbReference type="KEGG" id="scac:106093365"/>
<dbReference type="Pfam" id="PF23774">
    <property type="entry name" value="TPR_GEMI5"/>
    <property type="match status" value="1"/>
</dbReference>
<dbReference type="InterPro" id="IPR019775">
    <property type="entry name" value="WD40_repeat_CS"/>
</dbReference>
<feature type="repeat" description="WD" evidence="3">
    <location>
        <begin position="815"/>
        <end position="841"/>
    </location>
</feature>
<dbReference type="Proteomes" id="UP000095300">
    <property type="component" value="Unassembled WGS sequence"/>
</dbReference>
<dbReference type="OrthoDB" id="7326421at2759"/>
<dbReference type="InterPro" id="IPR056432">
    <property type="entry name" value="Beta-prop_GEMI5_1st"/>
</dbReference>
<evidence type="ECO:0000259" key="5">
    <source>
        <dbReference type="Pfam" id="PF23770"/>
    </source>
</evidence>
<evidence type="ECO:0000313" key="8">
    <source>
        <dbReference type="EnsemblMetazoa" id="SCAU011363-PA"/>
    </source>
</evidence>
<feature type="compositionally biased region" description="Basic and acidic residues" evidence="4">
    <location>
        <begin position="339"/>
        <end position="350"/>
    </location>
</feature>
<dbReference type="GO" id="GO:0000387">
    <property type="term" value="P:spliceosomal snRNP assembly"/>
    <property type="evidence" value="ECO:0007669"/>
    <property type="project" value="TreeGrafter"/>
</dbReference>
<feature type="region of interest" description="Disordered" evidence="4">
    <location>
        <begin position="324"/>
        <end position="366"/>
    </location>
</feature>
<dbReference type="InterPro" id="IPR056424">
    <property type="entry name" value="Beta-prop_GEMI5_2nd"/>
</dbReference>
<evidence type="ECO:0000256" key="4">
    <source>
        <dbReference type="SAM" id="MobiDB-lite"/>
    </source>
</evidence>
<dbReference type="InterPro" id="IPR036322">
    <property type="entry name" value="WD40_repeat_dom_sf"/>
</dbReference>
<evidence type="ECO:0000256" key="2">
    <source>
        <dbReference type="ARBA" id="ARBA00022737"/>
    </source>
</evidence>
<dbReference type="SMART" id="SM00320">
    <property type="entry name" value="WD40"/>
    <property type="match status" value="10"/>
</dbReference>
<reference evidence="8" key="1">
    <citation type="submission" date="2020-05" db="UniProtKB">
        <authorList>
            <consortium name="EnsemblMetazoa"/>
        </authorList>
    </citation>
    <scope>IDENTIFICATION</scope>
    <source>
        <strain evidence="8">USDA</strain>
    </source>
</reference>
<dbReference type="InterPro" id="IPR052640">
    <property type="entry name" value="Gemin-5"/>
</dbReference>
<dbReference type="InterPro" id="IPR056421">
    <property type="entry name" value="TPR_GEMI5"/>
</dbReference>
<dbReference type="InterPro" id="IPR015943">
    <property type="entry name" value="WD40/YVTN_repeat-like_dom_sf"/>
</dbReference>
<evidence type="ECO:0000256" key="3">
    <source>
        <dbReference type="PROSITE-ProRule" id="PRU00221"/>
    </source>
</evidence>
<sequence>MTKFPLVAQWNVNRCCVCTPDGGILYVGSRSINYIGPIENEEIAPDIKSFHNKSVPISIDIDPHWGEKEQGVGANNEANNSKLFVVLSQDNSVQIWDFNKGCALQGHKAHLACMRYMEGNGPYPQHAGDVFISYMVNRNVLSVDNQDIVVYCVASNSFCRRPMFISPRNHQLTAMKCSPFNENHFAVGTSRGLVLLCDLQKMITLYTLRGHDASITSLAWNRVANSDLSLVIEDNKEIKLEKSRMKPVKLTRTDTTIIDADDIFDIYDYDYLDNEFGAAPQNKVDPISEFVGIEKSNESSGTAAEFDFAEACQSLKEEINALREEQGQGSPDHVSVSLEDCKNADVKDDTSSYDSATDNEDEHRRSGSLVRLVCGTPSSEESVIVDGIDRICAQQQVVCQAEVHAALVTDTKTQNMPNLEDEVVMTADNTLGDVLLASVSNDGALYIWNASTGATCDHHKIRGPHAGKTKKNTNVEVCWFSSTSFITSNKAGELQLWTMQTQTMNKSKNSKLVDPQVKRYKFKESNKRRWHQGSIVSFAACPAHQLLWCISSNREIYLEDMTMNRTKLKYGCVSTNIAALRECPDDMNKIALAFSDRRIGIVDISKLSPVLIHIENFVQRVESCVTSLVWSPDCKKLAYGTYEGRIGVISVEGGHKQPPLIFNSVCGKTIYSICWQDRHLYVVCNDCIAVYEDNPNKKDAYVIPDISMVSALSVRNNFLFAGTQNGRLRLYERKCSDQSFQLDYDLKKELELSSRYITDIVWSPIATNKLAVISNANNIHILKFEDENGSLEIVRKIDIKSGKAGNSCAKWSNRNENLLLTCGFDGAIRVWDLSSEANNESFVKLYHCPMKCGLFLPTDEDVLLCAGTSTSLEFIDMRVEKQDESSNKSKRSNPRTLDNVQWATKASTRHESKQGQGEKKQIKGMDLKPSCCAEQKNCPDQSNPSNCDDVSKMLEKLELQKNDKIGGCTSIYMKIPTTLLYLTTKELNKDALEIMFNLLQVPASDKSTEKQSLCAKLFGSKAEAAQLLSEELKNHQNSETKGISNLFMPQLNGNIKEEILRCVQTKQLCEWHVSIAPSISYSFWKKCCQAYAEQLQEQGYTLQSVVYMLAIHLECDAIEMLLKKAFFKEALLIARIYLQPEDPLNDKITEQWITHLYNNGNLTGAALLCLLSKQNNRAYDCLVKIRNTGADIERVIRLLKKSEN</sequence>
<feature type="domain" description="Gem-associated protein 5 second beta-propeller" evidence="7">
    <location>
        <begin position="584"/>
        <end position="867"/>
    </location>
</feature>
<dbReference type="SUPFAM" id="SSF50978">
    <property type="entry name" value="WD40 repeat-like"/>
    <property type="match status" value="2"/>
</dbReference>
<dbReference type="Gene3D" id="2.130.10.10">
    <property type="entry name" value="YVTN repeat-like/Quinoprotein amine dehydrogenase"/>
    <property type="match status" value="3"/>
</dbReference>
<dbReference type="PROSITE" id="PS00678">
    <property type="entry name" value="WD_REPEATS_1"/>
    <property type="match status" value="1"/>
</dbReference>
<evidence type="ECO:0000259" key="6">
    <source>
        <dbReference type="Pfam" id="PF23774"/>
    </source>
</evidence>
<feature type="domain" description="Gem-associated protein 5 TPR" evidence="6">
    <location>
        <begin position="1016"/>
        <end position="1187"/>
    </location>
</feature>
<feature type="region of interest" description="Disordered" evidence="4">
    <location>
        <begin position="880"/>
        <end position="922"/>
    </location>
</feature>
<dbReference type="STRING" id="35570.A0A1I8PUY0"/>
<dbReference type="AlphaFoldDB" id="A0A1I8PUY0"/>
<name>A0A1I8PUY0_STOCA</name>
<evidence type="ECO:0000256" key="1">
    <source>
        <dbReference type="ARBA" id="ARBA00022574"/>
    </source>
</evidence>
<dbReference type="VEuPathDB" id="VectorBase:SCAU011363"/>
<dbReference type="InterPro" id="IPR001680">
    <property type="entry name" value="WD40_rpt"/>
</dbReference>
<dbReference type="GO" id="GO:0032797">
    <property type="term" value="C:SMN complex"/>
    <property type="evidence" value="ECO:0007669"/>
    <property type="project" value="TreeGrafter"/>
</dbReference>
<dbReference type="PANTHER" id="PTHR46362">
    <property type="entry name" value="GEM-ASSOCIATED PROTEIN 5"/>
    <property type="match status" value="1"/>
</dbReference>
<protein>
    <submittedName>
        <fullName evidence="8">Uncharacterized protein</fullName>
    </submittedName>
</protein>
<keyword evidence="1 3" id="KW-0853">WD repeat</keyword>
<feature type="compositionally biased region" description="Basic and acidic residues" evidence="4">
    <location>
        <begin position="908"/>
        <end position="922"/>
    </location>
</feature>
<feature type="compositionally biased region" description="Polar residues" evidence="4">
    <location>
        <begin position="894"/>
        <end position="906"/>
    </location>
</feature>
<keyword evidence="2" id="KW-0677">Repeat</keyword>
<accession>A0A1I8PUY0</accession>
<dbReference type="GO" id="GO:0003730">
    <property type="term" value="F:mRNA 3'-UTR binding"/>
    <property type="evidence" value="ECO:0007669"/>
    <property type="project" value="TreeGrafter"/>
</dbReference>
<dbReference type="EnsemblMetazoa" id="SCAU011363-RA">
    <property type="protein sequence ID" value="SCAU011363-PA"/>
    <property type="gene ID" value="SCAU011363"/>
</dbReference>
<evidence type="ECO:0000259" key="7">
    <source>
        <dbReference type="Pfam" id="PF23775"/>
    </source>
</evidence>
<organism evidence="8 9">
    <name type="scientific">Stomoxys calcitrans</name>
    <name type="common">Stable fly</name>
    <name type="synonym">Conops calcitrans</name>
    <dbReference type="NCBI Taxonomy" id="35570"/>
    <lineage>
        <taxon>Eukaryota</taxon>
        <taxon>Metazoa</taxon>
        <taxon>Ecdysozoa</taxon>
        <taxon>Arthropoda</taxon>
        <taxon>Hexapoda</taxon>
        <taxon>Insecta</taxon>
        <taxon>Pterygota</taxon>
        <taxon>Neoptera</taxon>
        <taxon>Endopterygota</taxon>
        <taxon>Diptera</taxon>
        <taxon>Brachycera</taxon>
        <taxon>Muscomorpha</taxon>
        <taxon>Muscoidea</taxon>
        <taxon>Muscidae</taxon>
        <taxon>Stomoxys</taxon>
    </lineage>
</organism>
<dbReference type="PANTHER" id="PTHR46362:SF1">
    <property type="entry name" value="GEM-ASSOCIATED PROTEIN 5"/>
    <property type="match status" value="1"/>
</dbReference>
<dbReference type="Pfam" id="PF23775">
    <property type="entry name" value="Beta-prop_RIG_2nd"/>
    <property type="match status" value="1"/>
</dbReference>
<gene>
    <name evidence="8" type="primary">106093365</name>
</gene>
<dbReference type="PROSITE" id="PS50082">
    <property type="entry name" value="WD_REPEATS_2"/>
    <property type="match status" value="1"/>
</dbReference>
<proteinExistence type="predicted"/>
<dbReference type="GO" id="GO:0005634">
    <property type="term" value="C:nucleus"/>
    <property type="evidence" value="ECO:0007669"/>
    <property type="project" value="TreeGrafter"/>
</dbReference>
<keyword evidence="9" id="KW-1185">Reference proteome</keyword>